<dbReference type="EMBL" id="JABFCT010000007">
    <property type="protein sequence ID" value="KAF5874301.1"/>
    <property type="molecule type" value="Genomic_DNA"/>
</dbReference>
<reference evidence="1 2" key="1">
    <citation type="journal article" date="2020" name="Phytopathology">
        <title>A high-quality genome resource of Botrytis fragariae, a new and rapidly spreading fungal pathogen causing strawberry gray mold in the U.S.A.</title>
        <authorList>
            <person name="Wu Y."/>
            <person name="Saski C.A."/>
            <person name="Schnabel G."/>
            <person name="Xiao S."/>
            <person name="Hu M."/>
        </authorList>
    </citation>
    <scope>NUCLEOTIDE SEQUENCE [LARGE SCALE GENOMIC DNA]</scope>
    <source>
        <strain evidence="1 2">BVB16</strain>
    </source>
</reference>
<keyword evidence="2" id="KW-1185">Reference proteome</keyword>
<dbReference type="Proteomes" id="UP000531561">
    <property type="component" value="Unassembled WGS sequence"/>
</dbReference>
<proteinExistence type="predicted"/>
<comment type="caution">
    <text evidence="1">The sequence shown here is derived from an EMBL/GenBank/DDBJ whole genome shotgun (WGS) entry which is preliminary data.</text>
</comment>
<evidence type="ECO:0000313" key="2">
    <source>
        <dbReference type="Proteomes" id="UP000531561"/>
    </source>
</evidence>
<protein>
    <submittedName>
        <fullName evidence="1">Uncharacterized protein</fullName>
    </submittedName>
</protein>
<accession>A0A8H6AV62</accession>
<dbReference type="RefSeq" id="XP_037193247.1">
    <property type="nucleotide sequence ID" value="XM_037334713.1"/>
</dbReference>
<dbReference type="AlphaFoldDB" id="A0A8H6AV62"/>
<name>A0A8H6AV62_9HELO</name>
<evidence type="ECO:0000313" key="1">
    <source>
        <dbReference type="EMBL" id="KAF5874301.1"/>
    </source>
</evidence>
<sequence length="67" mass="7290">MTVQKNQCQSCDLSPALIPREDSICGLATGLARLLPPSYAPIQLSSNFSKSPMQYSICDGFMLHVTD</sequence>
<organism evidence="1 2">
    <name type="scientific">Botrytis fragariae</name>
    <dbReference type="NCBI Taxonomy" id="1964551"/>
    <lineage>
        <taxon>Eukaryota</taxon>
        <taxon>Fungi</taxon>
        <taxon>Dikarya</taxon>
        <taxon>Ascomycota</taxon>
        <taxon>Pezizomycotina</taxon>
        <taxon>Leotiomycetes</taxon>
        <taxon>Helotiales</taxon>
        <taxon>Sclerotiniaceae</taxon>
        <taxon>Botrytis</taxon>
    </lineage>
</organism>
<dbReference type="GeneID" id="59258405"/>
<gene>
    <name evidence="1" type="ORF">Bfra_004307</name>
</gene>